<dbReference type="EMBL" id="JAVRRJ010000001">
    <property type="protein sequence ID" value="KAK5091087.1"/>
    <property type="molecule type" value="Genomic_DNA"/>
</dbReference>
<name>A0AAN7T7A6_9EURO</name>
<sequence length="259" mass="29644">MANRAQNRPAIPSRQWDIGQRQPLRIEKTKDARKGTPETRSRFDVFQGQLDNYKTQLVAHLNSDLADADGKVSEAVMKLAHHVDQQCLVMQDSSNSMMQDLSNETLEVDQEGTKENVILGQHMEGFREVSETNKTRLAELWQQYETVQKQIVELVVVMLNDKEILVTCPNDHDHQHNDGHEEGCPGIDKAAARKRREVFQRGYKHALEELSGFETEIEGTVSKALGNTEKAVKLQAVEDYQYKMKEQLRKLLTEMQQSL</sequence>
<comment type="caution">
    <text evidence="2">The sequence shown here is derived from an EMBL/GenBank/DDBJ whole genome shotgun (WGS) entry which is preliminary data.</text>
</comment>
<reference evidence="2 3" key="1">
    <citation type="submission" date="2023-08" db="EMBL/GenBank/DDBJ databases">
        <title>Black Yeasts Isolated from many extreme environments.</title>
        <authorList>
            <person name="Coleine C."/>
            <person name="Stajich J.E."/>
            <person name="Selbmann L."/>
        </authorList>
    </citation>
    <scope>NUCLEOTIDE SEQUENCE [LARGE SCALE GENOMIC DNA]</scope>
    <source>
        <strain evidence="2 3">CCFEE 5910</strain>
    </source>
</reference>
<proteinExistence type="predicted"/>
<organism evidence="2 3">
    <name type="scientific">Lithohypha guttulata</name>
    <dbReference type="NCBI Taxonomy" id="1690604"/>
    <lineage>
        <taxon>Eukaryota</taxon>
        <taxon>Fungi</taxon>
        <taxon>Dikarya</taxon>
        <taxon>Ascomycota</taxon>
        <taxon>Pezizomycotina</taxon>
        <taxon>Eurotiomycetes</taxon>
        <taxon>Chaetothyriomycetidae</taxon>
        <taxon>Chaetothyriales</taxon>
        <taxon>Trichomeriaceae</taxon>
        <taxon>Lithohypha</taxon>
    </lineage>
</organism>
<protein>
    <submittedName>
        <fullName evidence="2">Uncharacterized protein</fullName>
    </submittedName>
</protein>
<dbReference type="AlphaFoldDB" id="A0AAN7T7A6"/>
<accession>A0AAN7T7A6</accession>
<feature type="region of interest" description="Disordered" evidence="1">
    <location>
        <begin position="1"/>
        <end position="40"/>
    </location>
</feature>
<evidence type="ECO:0000313" key="3">
    <source>
        <dbReference type="Proteomes" id="UP001309876"/>
    </source>
</evidence>
<evidence type="ECO:0000256" key="1">
    <source>
        <dbReference type="SAM" id="MobiDB-lite"/>
    </source>
</evidence>
<gene>
    <name evidence="2" type="ORF">LTR05_001267</name>
</gene>
<feature type="compositionally biased region" description="Basic and acidic residues" evidence="1">
    <location>
        <begin position="24"/>
        <end position="40"/>
    </location>
</feature>
<evidence type="ECO:0000313" key="2">
    <source>
        <dbReference type="EMBL" id="KAK5091087.1"/>
    </source>
</evidence>
<dbReference type="Proteomes" id="UP001309876">
    <property type="component" value="Unassembled WGS sequence"/>
</dbReference>
<keyword evidence="3" id="KW-1185">Reference proteome</keyword>